<keyword evidence="5" id="KW-1185">Reference proteome</keyword>
<reference evidence="4 5" key="1">
    <citation type="journal article" date="2015" name="Genome Biol. Evol.">
        <title>Comparative Genomics of a Bacterivorous Green Alga Reveals Evolutionary Causalities and Consequences of Phago-Mixotrophic Mode of Nutrition.</title>
        <authorList>
            <person name="Burns J.A."/>
            <person name="Paasch A."/>
            <person name="Narechania A."/>
            <person name="Kim E."/>
        </authorList>
    </citation>
    <scope>NUCLEOTIDE SEQUENCE [LARGE SCALE GENOMIC DNA]</scope>
    <source>
        <strain evidence="4 5">PLY_AMNH</strain>
    </source>
</reference>
<accession>A0AAE0BDA9</accession>
<feature type="region of interest" description="Disordered" evidence="1">
    <location>
        <begin position="522"/>
        <end position="543"/>
    </location>
</feature>
<feature type="compositionally biased region" description="Low complexity" evidence="1">
    <location>
        <begin position="342"/>
        <end position="351"/>
    </location>
</feature>
<feature type="region of interest" description="Disordered" evidence="1">
    <location>
        <begin position="302"/>
        <end position="396"/>
    </location>
</feature>
<proteinExistence type="predicted"/>
<evidence type="ECO:0000313" key="4">
    <source>
        <dbReference type="EMBL" id="KAK3234478.1"/>
    </source>
</evidence>
<feature type="transmembrane region" description="Helical" evidence="2">
    <location>
        <begin position="157"/>
        <end position="176"/>
    </location>
</feature>
<evidence type="ECO:0000256" key="1">
    <source>
        <dbReference type="SAM" id="MobiDB-lite"/>
    </source>
</evidence>
<feature type="signal peptide" evidence="3">
    <location>
        <begin position="1"/>
        <end position="17"/>
    </location>
</feature>
<comment type="caution">
    <text evidence="4">The sequence shown here is derived from an EMBL/GenBank/DDBJ whole genome shotgun (WGS) entry which is preliminary data.</text>
</comment>
<dbReference type="AlphaFoldDB" id="A0AAE0BDA9"/>
<evidence type="ECO:0000313" key="5">
    <source>
        <dbReference type="Proteomes" id="UP001190700"/>
    </source>
</evidence>
<protein>
    <submittedName>
        <fullName evidence="4">Uncharacterized protein</fullName>
    </submittedName>
</protein>
<feature type="compositionally biased region" description="Basic residues" evidence="1">
    <location>
        <begin position="359"/>
        <end position="371"/>
    </location>
</feature>
<organism evidence="4 5">
    <name type="scientific">Cymbomonas tetramitiformis</name>
    <dbReference type="NCBI Taxonomy" id="36881"/>
    <lineage>
        <taxon>Eukaryota</taxon>
        <taxon>Viridiplantae</taxon>
        <taxon>Chlorophyta</taxon>
        <taxon>Pyramimonadophyceae</taxon>
        <taxon>Pyramimonadales</taxon>
        <taxon>Pyramimonadaceae</taxon>
        <taxon>Cymbomonas</taxon>
    </lineage>
</organism>
<dbReference type="EMBL" id="LGRX02035488">
    <property type="protein sequence ID" value="KAK3234478.1"/>
    <property type="molecule type" value="Genomic_DNA"/>
</dbReference>
<evidence type="ECO:0000256" key="3">
    <source>
        <dbReference type="SAM" id="SignalP"/>
    </source>
</evidence>
<name>A0AAE0BDA9_9CHLO</name>
<gene>
    <name evidence="4" type="ORF">CYMTET_55285</name>
</gene>
<dbReference type="PROSITE" id="PS50096">
    <property type="entry name" value="IQ"/>
    <property type="match status" value="1"/>
</dbReference>
<feature type="compositionally biased region" description="Polar residues" evidence="1">
    <location>
        <begin position="575"/>
        <end position="592"/>
    </location>
</feature>
<feature type="compositionally biased region" description="Low complexity" evidence="1">
    <location>
        <begin position="528"/>
        <end position="543"/>
    </location>
</feature>
<dbReference type="Proteomes" id="UP001190700">
    <property type="component" value="Unassembled WGS sequence"/>
</dbReference>
<keyword evidence="2" id="KW-1133">Transmembrane helix</keyword>
<sequence>MVLFVANAMTQIANVLGLMGLVFGPDQVEDWFHRVWENGPSALLVNSSAFRRCMQAKLGNPDRRVVTLELRDCMRLRPFWLIVLFQLGAIGYCVDRLVIVLPTIEKWVVGDGKPVSLDMTYLVFGGFYLWGSLLALKENTGSWLPTFRYGWRGVGAPLANAIGSLLYILSGMFTFASGTSQEIMLSIGMPELLGTAFFLAAPLLSLVDLEGIYHVRFTAQRQSQRGIRLMCAVVVAKMCLMRFRERHRSGAASLIQQAFRTHLAYQGKAAKAIQYHWRAYKESQASAARVIQSVVLKFLAQKRARRSRGPHRGGSINGREEHHHRRDRSASHERERRHSSQSRRASTSSRSDQPERAKPAHRSNSTRRPRAGGRAEAARGDDLAQGGVERGTSGHVLPSTHVVHFVKTWRQRHARRLRERQAAARAIQRAFKSQQARKRIQRSFKEHWANPLAQYSQQHQHYMVQRRMHEPLWSAQHTGLGRDTREGSEEARTPLVVESYTSDLEEDLEQRNSVTGRRIRDRIRKSRSVPAASRLPRSRPLPVRNSSLEAQAAGVVVESDCVSSFRAACHGASEAESTVGETETDGFLSSTPFELGRAPASDGEARYWLSDTEADTDREVDSMMDMALTHRIQAALRTRGLSITNK</sequence>
<feature type="region of interest" description="Disordered" evidence="1">
    <location>
        <begin position="573"/>
        <end position="599"/>
    </location>
</feature>
<evidence type="ECO:0000256" key="2">
    <source>
        <dbReference type="SAM" id="Phobius"/>
    </source>
</evidence>
<keyword evidence="3" id="KW-0732">Signal</keyword>
<feature type="compositionally biased region" description="Basic and acidic residues" evidence="1">
    <location>
        <begin position="328"/>
        <end position="338"/>
    </location>
</feature>
<feature type="chain" id="PRO_5042075498" evidence="3">
    <location>
        <begin position="18"/>
        <end position="646"/>
    </location>
</feature>
<feature type="transmembrane region" description="Helical" evidence="2">
    <location>
        <begin position="119"/>
        <end position="136"/>
    </location>
</feature>
<keyword evidence="2" id="KW-0812">Transmembrane</keyword>
<keyword evidence="2" id="KW-0472">Membrane</keyword>
<feature type="compositionally biased region" description="Basic residues" evidence="1">
    <location>
        <begin position="302"/>
        <end position="311"/>
    </location>
</feature>
<feature type="transmembrane region" description="Helical" evidence="2">
    <location>
        <begin position="79"/>
        <end position="99"/>
    </location>
</feature>